<protein>
    <submittedName>
        <fullName evidence="2">Uncharacterized protein</fullName>
    </submittedName>
</protein>
<organism evidence="2 3">
    <name type="scientific">Nephila pilipes</name>
    <name type="common">Giant wood spider</name>
    <name type="synonym">Nephila maculata</name>
    <dbReference type="NCBI Taxonomy" id="299642"/>
    <lineage>
        <taxon>Eukaryota</taxon>
        <taxon>Metazoa</taxon>
        <taxon>Ecdysozoa</taxon>
        <taxon>Arthropoda</taxon>
        <taxon>Chelicerata</taxon>
        <taxon>Arachnida</taxon>
        <taxon>Araneae</taxon>
        <taxon>Araneomorphae</taxon>
        <taxon>Entelegynae</taxon>
        <taxon>Araneoidea</taxon>
        <taxon>Nephilidae</taxon>
        <taxon>Nephila</taxon>
    </lineage>
</organism>
<sequence>MNMPIRYLQIVRPHHISSSTTKRKRASKKTHLSENTKSNLFRFTGSWQGRTPPEMTFARQEESCTIDSSSVESRCLTTLLSRLMSGAEPVCDGGHDQLRVRRLVHGSGHGRAPGCTATQRILHEHHRPQRRHLERNKGGKQ</sequence>
<feature type="compositionally biased region" description="Polar residues" evidence="1">
    <location>
        <begin position="33"/>
        <end position="49"/>
    </location>
</feature>
<evidence type="ECO:0000256" key="1">
    <source>
        <dbReference type="SAM" id="MobiDB-lite"/>
    </source>
</evidence>
<proteinExistence type="predicted"/>
<dbReference type="EMBL" id="BMAW01000086">
    <property type="protein sequence ID" value="GFS67411.1"/>
    <property type="molecule type" value="Genomic_DNA"/>
</dbReference>
<feature type="compositionally biased region" description="Basic residues" evidence="1">
    <location>
        <begin position="21"/>
        <end position="30"/>
    </location>
</feature>
<dbReference type="Proteomes" id="UP000887013">
    <property type="component" value="Unassembled WGS sequence"/>
</dbReference>
<evidence type="ECO:0000313" key="3">
    <source>
        <dbReference type="Proteomes" id="UP000887013"/>
    </source>
</evidence>
<gene>
    <name evidence="2" type="ORF">NPIL_608911</name>
</gene>
<keyword evidence="3" id="KW-1185">Reference proteome</keyword>
<dbReference type="AlphaFoldDB" id="A0A8X6IZI7"/>
<comment type="caution">
    <text evidence="2">The sequence shown here is derived from an EMBL/GenBank/DDBJ whole genome shotgun (WGS) entry which is preliminary data.</text>
</comment>
<feature type="region of interest" description="Disordered" evidence="1">
    <location>
        <begin position="13"/>
        <end position="51"/>
    </location>
</feature>
<reference evidence="2" key="1">
    <citation type="submission" date="2020-08" db="EMBL/GenBank/DDBJ databases">
        <title>Multicomponent nature underlies the extraordinary mechanical properties of spider dragline silk.</title>
        <authorList>
            <person name="Kono N."/>
            <person name="Nakamura H."/>
            <person name="Mori M."/>
            <person name="Yoshida Y."/>
            <person name="Ohtoshi R."/>
            <person name="Malay A.D."/>
            <person name="Moran D.A.P."/>
            <person name="Tomita M."/>
            <person name="Numata K."/>
            <person name="Arakawa K."/>
        </authorList>
    </citation>
    <scope>NUCLEOTIDE SEQUENCE</scope>
</reference>
<name>A0A8X6IZI7_NEPPI</name>
<evidence type="ECO:0000313" key="2">
    <source>
        <dbReference type="EMBL" id="GFS67411.1"/>
    </source>
</evidence>
<accession>A0A8X6IZI7</accession>